<protein>
    <submittedName>
        <fullName evidence="7">Uncharacterized protein</fullName>
    </submittedName>
</protein>
<dbReference type="GO" id="GO:0006357">
    <property type="term" value="P:regulation of transcription by RNA polymerase II"/>
    <property type="evidence" value="ECO:0007669"/>
    <property type="project" value="TreeGrafter"/>
</dbReference>
<feature type="region of interest" description="Disordered" evidence="6">
    <location>
        <begin position="261"/>
        <end position="319"/>
    </location>
</feature>
<dbReference type="EMBL" id="HBGH01007485">
    <property type="protein sequence ID" value="CAD9231974.1"/>
    <property type="molecule type" value="Transcribed_RNA"/>
</dbReference>
<comment type="similarity">
    <text evidence="2">Belongs to the Mediator complex subunit 27 family.</text>
</comment>
<dbReference type="AlphaFoldDB" id="A0A7S1TCL9"/>
<evidence type="ECO:0000256" key="5">
    <source>
        <dbReference type="ARBA" id="ARBA00023242"/>
    </source>
</evidence>
<dbReference type="PANTHER" id="PTHR13130:SF4">
    <property type="entry name" value="MEDIATOR OF RNA POLYMERASE II TRANSCRIPTION SUBUNIT 27"/>
    <property type="match status" value="1"/>
</dbReference>
<evidence type="ECO:0000256" key="2">
    <source>
        <dbReference type="ARBA" id="ARBA00008048"/>
    </source>
</evidence>
<dbReference type="GO" id="GO:0016592">
    <property type="term" value="C:mediator complex"/>
    <property type="evidence" value="ECO:0007669"/>
    <property type="project" value="InterPro"/>
</dbReference>
<dbReference type="InterPro" id="IPR021627">
    <property type="entry name" value="Mediator_Med27"/>
</dbReference>
<evidence type="ECO:0000256" key="4">
    <source>
        <dbReference type="ARBA" id="ARBA00023163"/>
    </source>
</evidence>
<dbReference type="GO" id="GO:0003713">
    <property type="term" value="F:transcription coactivator activity"/>
    <property type="evidence" value="ECO:0007669"/>
    <property type="project" value="TreeGrafter"/>
</dbReference>
<comment type="subcellular location">
    <subcellularLocation>
        <location evidence="1">Nucleus</location>
    </subcellularLocation>
</comment>
<name>A0A7S1TCL9_9RHOD</name>
<evidence type="ECO:0000256" key="6">
    <source>
        <dbReference type="SAM" id="MobiDB-lite"/>
    </source>
</evidence>
<feature type="compositionally biased region" description="Basic and acidic residues" evidence="6">
    <location>
        <begin position="264"/>
        <end position="288"/>
    </location>
</feature>
<evidence type="ECO:0000256" key="3">
    <source>
        <dbReference type="ARBA" id="ARBA00023015"/>
    </source>
</evidence>
<keyword evidence="4" id="KW-0804">Transcription</keyword>
<reference evidence="7" key="1">
    <citation type="submission" date="2021-01" db="EMBL/GenBank/DDBJ databases">
        <authorList>
            <person name="Corre E."/>
            <person name="Pelletier E."/>
            <person name="Niang G."/>
            <person name="Scheremetjew M."/>
            <person name="Finn R."/>
            <person name="Kale V."/>
            <person name="Holt S."/>
            <person name="Cochrane G."/>
            <person name="Meng A."/>
            <person name="Brown T."/>
            <person name="Cohen L."/>
        </authorList>
    </citation>
    <scope>NUCLEOTIDE SEQUENCE</scope>
    <source>
        <strain evidence="7">SAG 36.94</strain>
    </source>
</reference>
<keyword evidence="5" id="KW-0539">Nucleus</keyword>
<feature type="compositionally biased region" description="Basic and acidic residues" evidence="6">
    <location>
        <begin position="310"/>
        <end position="319"/>
    </location>
</feature>
<proteinExistence type="inferred from homology"/>
<dbReference type="PANTHER" id="PTHR13130">
    <property type="entry name" value="34 KDA TRANSCRIPTIONAL CO-ACTIVATOR-RELATED"/>
    <property type="match status" value="1"/>
</dbReference>
<sequence length="319" mass="35259">MGVSPTDAAREAVMKARNDLNVVKQLVSRLDTSESHAQVLAGIKAKIESRESTLANAEKAVEATRIRLRSQTQGVPRQREILNPIQQARYALAVIGNGPALGPLPKAERKATLTPLRQEQLINVINALSTRLPSFMSLQVAPNGMHVTVHDTFIAGIWFTDSPFAGVMIEGTLEPEHVNVVGRREPLSRWSVSQHTVFRLLSERATAAAYFFWRKDISGVDSLFRLLDWLGIHSKLLQDQSVEDSRHLAFDSSRGTYLPPCVRGFEDNRSGRSGYEERGTRTTEDARGPRHPRSCIPLPPSGSSSSAAYHTERGRGHVP</sequence>
<evidence type="ECO:0000256" key="1">
    <source>
        <dbReference type="ARBA" id="ARBA00004123"/>
    </source>
</evidence>
<accession>A0A7S1TCL9</accession>
<evidence type="ECO:0000313" key="7">
    <source>
        <dbReference type="EMBL" id="CAD9231974.1"/>
    </source>
</evidence>
<gene>
    <name evidence="7" type="ORF">CCAE0312_LOCUS4055</name>
</gene>
<keyword evidence="3" id="KW-0805">Transcription regulation</keyword>
<organism evidence="7">
    <name type="scientific">Compsopogon caeruleus</name>
    <dbReference type="NCBI Taxonomy" id="31354"/>
    <lineage>
        <taxon>Eukaryota</taxon>
        <taxon>Rhodophyta</taxon>
        <taxon>Compsopogonophyceae</taxon>
        <taxon>Compsopogonales</taxon>
        <taxon>Compsopogonaceae</taxon>
        <taxon>Compsopogon</taxon>
    </lineage>
</organism>